<dbReference type="PANTHER" id="PTHR35804">
    <property type="entry name" value="LYSINE EXPORTER LYSO"/>
    <property type="match status" value="1"/>
</dbReference>
<dbReference type="GO" id="GO:0015661">
    <property type="term" value="F:L-lysine efflux transmembrane transporter activity"/>
    <property type="evidence" value="ECO:0007669"/>
    <property type="project" value="InterPro"/>
</dbReference>
<feature type="transmembrane region" description="Helical" evidence="1">
    <location>
        <begin position="25"/>
        <end position="43"/>
    </location>
</feature>
<dbReference type="Pfam" id="PF03956">
    <property type="entry name" value="Lys_export"/>
    <property type="match status" value="1"/>
</dbReference>
<feature type="transmembrane region" description="Helical" evidence="1">
    <location>
        <begin position="95"/>
        <end position="119"/>
    </location>
</feature>
<name>A0A1G6L6C9_9BACT</name>
<evidence type="ECO:0000313" key="4">
    <source>
        <dbReference type="Proteomes" id="UP000199322"/>
    </source>
</evidence>
<organism evidence="2 4">
    <name type="scientific">Geotoga petraea</name>
    <dbReference type="NCBI Taxonomy" id="28234"/>
    <lineage>
        <taxon>Bacteria</taxon>
        <taxon>Thermotogati</taxon>
        <taxon>Thermotogota</taxon>
        <taxon>Thermotogae</taxon>
        <taxon>Petrotogales</taxon>
        <taxon>Petrotogaceae</taxon>
        <taxon>Geotoga</taxon>
    </lineage>
</organism>
<dbReference type="RefSeq" id="WP_091403324.1">
    <property type="nucleotide sequence ID" value="NZ_FMYV01000003.1"/>
</dbReference>
<keyword evidence="1" id="KW-1133">Transmembrane helix</keyword>
<accession>A0A1G6L6C9</accession>
<evidence type="ECO:0000313" key="5">
    <source>
        <dbReference type="Proteomes" id="UP000297288"/>
    </source>
</evidence>
<feature type="transmembrane region" description="Helical" evidence="1">
    <location>
        <begin position="126"/>
        <end position="149"/>
    </location>
</feature>
<dbReference type="AlphaFoldDB" id="A0A1G6L6C9"/>
<proteinExistence type="predicted"/>
<keyword evidence="4" id="KW-1185">Reference proteome</keyword>
<dbReference type="STRING" id="28234.SAMN04488588_1023"/>
<keyword evidence="1" id="KW-0812">Transmembrane</keyword>
<gene>
    <name evidence="3" type="ORF">E4650_01250</name>
    <name evidence="2" type="ORF">SAMN04488588_1023</name>
</gene>
<evidence type="ECO:0000313" key="2">
    <source>
        <dbReference type="EMBL" id="SDC38711.1"/>
    </source>
</evidence>
<dbReference type="Proteomes" id="UP000199322">
    <property type="component" value="Unassembled WGS sequence"/>
</dbReference>
<dbReference type="InterPro" id="IPR005642">
    <property type="entry name" value="LysO"/>
</dbReference>
<feature type="transmembrane region" description="Helical" evidence="1">
    <location>
        <begin position="169"/>
        <end position="189"/>
    </location>
</feature>
<dbReference type="EMBL" id="SRME01000001">
    <property type="protein sequence ID" value="TGG88850.1"/>
    <property type="molecule type" value="Genomic_DNA"/>
</dbReference>
<dbReference type="PANTHER" id="PTHR35804:SF1">
    <property type="entry name" value="LYSINE EXPORTER LYSO"/>
    <property type="match status" value="1"/>
</dbReference>
<dbReference type="OrthoDB" id="371078at2"/>
<evidence type="ECO:0000313" key="3">
    <source>
        <dbReference type="EMBL" id="TGG88850.1"/>
    </source>
</evidence>
<dbReference type="Proteomes" id="UP000297288">
    <property type="component" value="Unassembled WGS sequence"/>
</dbReference>
<dbReference type="EMBL" id="FMYV01000003">
    <property type="protein sequence ID" value="SDC38711.1"/>
    <property type="molecule type" value="Genomic_DNA"/>
</dbReference>
<feature type="transmembrane region" description="Helical" evidence="1">
    <location>
        <begin position="64"/>
        <end position="83"/>
    </location>
</feature>
<reference evidence="3 5" key="2">
    <citation type="submission" date="2019-04" db="EMBL/GenBank/DDBJ databases">
        <title>Draft genome sequence data and analysis of a Fermenting Bacterium, Geotoga petraea strain HO-Geo1, isolated from heavy-oil petroleum reservoir in Russia.</title>
        <authorList>
            <person name="Grouzdev D.S."/>
            <person name="Semenova E.M."/>
            <person name="Sokolova D.S."/>
            <person name="Tourova T.P."/>
            <person name="Poltaraus A.B."/>
            <person name="Nazina T.N."/>
        </authorList>
    </citation>
    <scope>NUCLEOTIDE SEQUENCE [LARGE SCALE GENOMIC DNA]</scope>
    <source>
        <strain evidence="3 5">HO-Geo1</strain>
    </source>
</reference>
<evidence type="ECO:0000256" key="1">
    <source>
        <dbReference type="SAM" id="Phobius"/>
    </source>
</evidence>
<reference evidence="2 4" key="1">
    <citation type="submission" date="2016-10" db="EMBL/GenBank/DDBJ databases">
        <authorList>
            <person name="de Groot N.N."/>
        </authorList>
    </citation>
    <scope>NUCLEOTIDE SEQUENCE [LARGE SCALE GENOMIC DNA]</scope>
    <source>
        <strain evidence="2 4">WG14</strain>
    </source>
</reference>
<dbReference type="GO" id="GO:0005886">
    <property type="term" value="C:plasma membrane"/>
    <property type="evidence" value="ECO:0007669"/>
    <property type="project" value="TreeGrafter"/>
</dbReference>
<keyword evidence="1" id="KW-0472">Membrane</keyword>
<sequence length="190" mass="20176">MILLLSAVIAGIISGLYFDINIPENLITVLLMFLVFSVGVDIGSEEKILSKLKVNMKNILFQSILTMLGSLIFGAMAIFFTNLNLQESIGASAGFGWYSLSGVMISNLYSPVLGAISFTANVIREVLAIILIPLVAKWSPLGAVSIGGATSMDTMLGVISKNTDKETTLIAFGQGVIVSLSVPLVITLIF</sequence>
<protein>
    <submittedName>
        <fullName evidence="3">Lysine exporter LysO family protein</fullName>
    </submittedName>
</protein>